<name>A0A1M4ZDN3_9FLAO</name>
<feature type="region of interest" description="Disordered" evidence="1">
    <location>
        <begin position="282"/>
        <end position="305"/>
    </location>
</feature>
<dbReference type="NCBIfam" id="TIGR03696">
    <property type="entry name" value="Rhs_assc_core"/>
    <property type="match status" value="1"/>
</dbReference>
<gene>
    <name evidence="2" type="ORF">SAMN02787073_1567</name>
</gene>
<dbReference type="InterPro" id="IPR050708">
    <property type="entry name" value="T6SS_VgrG/RHS"/>
</dbReference>
<dbReference type="AlphaFoldDB" id="A0A1M4ZDN3"/>
<dbReference type="PANTHER" id="PTHR32305">
    <property type="match status" value="1"/>
</dbReference>
<accession>A0A1M4ZDN3</accession>
<proteinExistence type="predicted"/>
<sequence length="366" mass="40877">MDGFQYENGTLKFFPTAEGYFNFETGKYVYNYTDHLGNTRLSYFKNGSGAEIIEESNYYPFGLKHEGYNVLSGNPAYKYKYNGKELQESGMYDYGTRFYMPEIGRWGVIDSAAEYFPEIAPYAYVVNDPIGYIDNDGEMPGPVGAIIGVFSDYITQVGVNYFLEGKNFRTSLTDISGWSLFISGASGFATGGISALTKAATSGIGKQALVKTIDFGIDVLVGTIENAATDYAEKGEFDIWKSITGGLLEAGIGKFIPLKYVDKLENKLARKMNISAEKMTRYKNRMQNDSNRSRSTRARNNRKYAENKSAYEKYTKAYTGVKIVNDAYKAFGAEALQKIDLFKKTPEETKKPTVTVGEIKGDIIRE</sequence>
<organism evidence="2 3">
    <name type="scientific">Chryseobacterium vrystaatense</name>
    <dbReference type="NCBI Taxonomy" id="307480"/>
    <lineage>
        <taxon>Bacteria</taxon>
        <taxon>Pseudomonadati</taxon>
        <taxon>Bacteroidota</taxon>
        <taxon>Flavobacteriia</taxon>
        <taxon>Flavobacteriales</taxon>
        <taxon>Weeksellaceae</taxon>
        <taxon>Chryseobacterium group</taxon>
        <taxon>Chryseobacterium</taxon>
    </lineage>
</organism>
<reference evidence="3" key="1">
    <citation type="submission" date="2016-11" db="EMBL/GenBank/DDBJ databases">
        <authorList>
            <person name="Varghese N."/>
            <person name="Submissions S."/>
        </authorList>
    </citation>
    <scope>NUCLEOTIDE SEQUENCE [LARGE SCALE GENOMIC DNA]</scope>
    <source>
        <strain evidence="3">YR203</strain>
    </source>
</reference>
<evidence type="ECO:0000313" key="2">
    <source>
        <dbReference type="EMBL" id="SHF16140.1"/>
    </source>
</evidence>
<dbReference type="Gene3D" id="2.180.10.10">
    <property type="entry name" value="RHS repeat-associated core"/>
    <property type="match status" value="1"/>
</dbReference>
<dbReference type="EMBL" id="FQVE01000002">
    <property type="protein sequence ID" value="SHF16140.1"/>
    <property type="molecule type" value="Genomic_DNA"/>
</dbReference>
<dbReference type="InterPro" id="IPR022385">
    <property type="entry name" value="Rhs_assc_core"/>
</dbReference>
<dbReference type="Proteomes" id="UP000184108">
    <property type="component" value="Unassembled WGS sequence"/>
</dbReference>
<evidence type="ECO:0000313" key="3">
    <source>
        <dbReference type="Proteomes" id="UP000184108"/>
    </source>
</evidence>
<evidence type="ECO:0000256" key="1">
    <source>
        <dbReference type="SAM" id="MobiDB-lite"/>
    </source>
</evidence>
<protein>
    <submittedName>
        <fullName evidence="2">RHS repeat-associated core domain-containing protein</fullName>
    </submittedName>
</protein>
<dbReference type="PANTHER" id="PTHR32305:SF15">
    <property type="entry name" value="PROTEIN RHSA-RELATED"/>
    <property type="match status" value="1"/>
</dbReference>